<keyword evidence="1" id="KW-0812">Transmembrane</keyword>
<feature type="transmembrane region" description="Helical" evidence="1">
    <location>
        <begin position="273"/>
        <end position="293"/>
    </location>
</feature>
<dbReference type="Proteomes" id="UP000175968">
    <property type="component" value="Chromosome"/>
</dbReference>
<keyword evidence="1" id="KW-0472">Membrane</keyword>
<feature type="transmembrane region" description="Helical" evidence="1">
    <location>
        <begin position="493"/>
        <end position="516"/>
    </location>
</feature>
<sequence length="831" mass="94948">MEIFLLLGVFIFLFVILNTIKQRFDKIEFDIFSLNQKLELLKKTEKPVEKVFEKEIEKIIPPIISTVKEEEQKPIEPVPVEKPIEKIAEKSIFAMDTDSNPKPISPTFEPKEKVIFEPEKTFWENFKEKNPDLEKFIGENLINKIGILILVLGISYFVKYAIDKNWINEPARVGIGILSGALVMGIAHKLRKNYAAFSSVIVAGAIAIFYFTIGIAFHDYHLFNQSFAFGIMVVITAFSALISLSYNRVELAVLSLIGGFAVPFMVSTGEGNYVVLFSYITILNIGILSLAYFKKWNLVNILSYIFTIILYGAWLIKEMHTDKPHYLGGLLFGFGFYFIFILMNIINNIRTKGEFSNTQLTILASNTFLFYGAGMVILNNYHPEFKGLFTTSIALLNLVYAWFLYKKFGLDKKAVYLVIGLTLTFVTLAIPIQFEGNYITLFWAAEAVLLMWLSQKSKVTGYRFGSVIVHFLMLISLLLDWEKFYKGETVLNIILNPIFTTGVFTIVSLFLVIHLLKKETEEITLNGINFDPKQYSKYIYVLATIISYLVGLFEVIYQSNNYLQNINSARAIQAIYHLLFFAALSTYLMKRKTDTNNKGVMIIAVANIILYTICFSNFAFKEHFAIIRLELATPIAFYLHYISLALTFYFGYQLYLLNNEKLIFNYIDKKKILWIAAFLIVYICSSEVMIHGLQILDSPLTAQTIQASPQYTDYKLDLPVLKEIISSEIIQSTRTKIIKTSFPILWGVLAFVFLIIGIKKQVKTIRIIALSLLGLTIVKLFLYDISNISETGKIISFILLGILILIISFVYQKIKILVIDETKPSITDEIQ</sequence>
<feature type="transmembrane region" description="Helical" evidence="1">
    <location>
        <begin position="170"/>
        <end position="187"/>
    </location>
</feature>
<feature type="transmembrane region" description="Helical" evidence="1">
    <location>
        <begin position="223"/>
        <end position="242"/>
    </location>
</feature>
<dbReference type="EMBL" id="CP017479">
    <property type="protein sequence ID" value="AOW09482.1"/>
    <property type="molecule type" value="Genomic_DNA"/>
</dbReference>
<reference evidence="2 3" key="1">
    <citation type="submission" date="2016-10" db="EMBL/GenBank/DDBJ databases">
        <title>Flavobacterium gilvum sp. nov., isolated from stream water.</title>
        <authorList>
            <person name="Shin S.-K."/>
            <person name="Cho Y.-J."/>
            <person name="Yi H."/>
        </authorList>
    </citation>
    <scope>NUCLEOTIDE SEQUENCE [LARGE SCALE GENOMIC DNA]</scope>
    <source>
        <strain evidence="2 3">EM1308</strain>
    </source>
</reference>
<dbReference type="KEGG" id="fgl:EM308_08205"/>
<dbReference type="PANTHER" id="PTHR38434">
    <property type="entry name" value="BLL2549 PROTEIN"/>
    <property type="match status" value="1"/>
</dbReference>
<evidence type="ECO:0000256" key="1">
    <source>
        <dbReference type="SAM" id="Phobius"/>
    </source>
</evidence>
<feature type="transmembrane region" description="Helical" evidence="1">
    <location>
        <begin position="765"/>
        <end position="782"/>
    </location>
</feature>
<dbReference type="InterPro" id="IPR019286">
    <property type="entry name" value="DUF2339_TM"/>
</dbReference>
<feature type="transmembrane region" description="Helical" evidence="1">
    <location>
        <begin position="298"/>
        <end position="316"/>
    </location>
</feature>
<feature type="transmembrane region" description="Helical" evidence="1">
    <location>
        <begin position="360"/>
        <end position="381"/>
    </location>
</feature>
<evidence type="ECO:0000313" key="3">
    <source>
        <dbReference type="Proteomes" id="UP000175968"/>
    </source>
</evidence>
<feature type="transmembrane region" description="Helical" evidence="1">
    <location>
        <begin position="461"/>
        <end position="481"/>
    </location>
</feature>
<feature type="transmembrane region" description="Helical" evidence="1">
    <location>
        <begin position="194"/>
        <end position="217"/>
    </location>
</feature>
<feature type="transmembrane region" description="Helical" evidence="1">
    <location>
        <begin position="328"/>
        <end position="348"/>
    </location>
</feature>
<dbReference type="PANTHER" id="PTHR38434:SF1">
    <property type="entry name" value="BLL2549 PROTEIN"/>
    <property type="match status" value="1"/>
</dbReference>
<keyword evidence="3" id="KW-1185">Reference proteome</keyword>
<organism evidence="2 3">
    <name type="scientific">Flavobacterium gilvum</name>
    <dbReference type="NCBI Taxonomy" id="1492737"/>
    <lineage>
        <taxon>Bacteria</taxon>
        <taxon>Pseudomonadati</taxon>
        <taxon>Bacteroidota</taxon>
        <taxon>Flavobacteriia</taxon>
        <taxon>Flavobacteriales</taxon>
        <taxon>Flavobacteriaceae</taxon>
        <taxon>Flavobacterium</taxon>
    </lineage>
</organism>
<evidence type="ECO:0008006" key="4">
    <source>
        <dbReference type="Google" id="ProtNLM"/>
    </source>
</evidence>
<feature type="transmembrane region" description="Helical" evidence="1">
    <location>
        <begin position="537"/>
        <end position="557"/>
    </location>
</feature>
<feature type="transmembrane region" description="Helical" evidence="1">
    <location>
        <begin position="387"/>
        <end position="405"/>
    </location>
</feature>
<feature type="transmembrane region" description="Helical" evidence="1">
    <location>
        <begin position="632"/>
        <end position="652"/>
    </location>
</feature>
<name>A0AAC9I7Q0_9FLAO</name>
<feature type="transmembrane region" description="Helical" evidence="1">
    <location>
        <begin position="569"/>
        <end position="588"/>
    </location>
</feature>
<feature type="transmembrane region" description="Helical" evidence="1">
    <location>
        <begin position="740"/>
        <end position="758"/>
    </location>
</feature>
<feature type="transmembrane region" description="Helical" evidence="1">
    <location>
        <begin position="249"/>
        <end position="267"/>
    </location>
</feature>
<feature type="transmembrane region" description="Helical" evidence="1">
    <location>
        <begin position="600"/>
        <end position="620"/>
    </location>
</feature>
<feature type="transmembrane region" description="Helical" evidence="1">
    <location>
        <begin position="141"/>
        <end position="158"/>
    </location>
</feature>
<accession>A0AAC9I7Q0</accession>
<protein>
    <recommendedName>
        <fullName evidence="4">DUF2339 domain-containing protein</fullName>
    </recommendedName>
</protein>
<feature type="transmembrane region" description="Helical" evidence="1">
    <location>
        <begin position="6"/>
        <end position="24"/>
    </location>
</feature>
<feature type="transmembrane region" description="Helical" evidence="1">
    <location>
        <begin position="794"/>
        <end position="811"/>
    </location>
</feature>
<dbReference type="Pfam" id="PF10101">
    <property type="entry name" value="DUF2339"/>
    <property type="match status" value="1"/>
</dbReference>
<keyword evidence="1" id="KW-1133">Transmembrane helix</keyword>
<feature type="transmembrane region" description="Helical" evidence="1">
    <location>
        <begin position="414"/>
        <end position="432"/>
    </location>
</feature>
<evidence type="ECO:0000313" key="2">
    <source>
        <dbReference type="EMBL" id="AOW09482.1"/>
    </source>
</evidence>
<proteinExistence type="predicted"/>
<dbReference type="AlphaFoldDB" id="A0AAC9I7Q0"/>
<dbReference type="RefSeq" id="WP_035633705.1">
    <property type="nucleotide sequence ID" value="NZ_CP017479.1"/>
</dbReference>
<gene>
    <name evidence="2" type="ORF">EM308_08205</name>
</gene>
<feature type="transmembrane region" description="Helical" evidence="1">
    <location>
        <begin position="438"/>
        <end position="454"/>
    </location>
</feature>
<feature type="transmembrane region" description="Helical" evidence="1">
    <location>
        <begin position="672"/>
        <end position="693"/>
    </location>
</feature>